<dbReference type="Gene3D" id="3.40.10.10">
    <property type="entry name" value="DNA Methylphosphotriester Repair Domain"/>
    <property type="match status" value="1"/>
</dbReference>
<dbReference type="SUPFAM" id="SSF57884">
    <property type="entry name" value="Ada DNA repair protein, N-terminal domain (N-Ada 10)"/>
    <property type="match status" value="1"/>
</dbReference>
<dbReference type="Gene3D" id="1.10.10.60">
    <property type="entry name" value="Homeodomain-like"/>
    <property type="match status" value="1"/>
</dbReference>
<dbReference type="GO" id="GO:0003908">
    <property type="term" value="F:methylated-DNA-[protein]-cysteine S-methyltransferase activity"/>
    <property type="evidence" value="ECO:0007669"/>
    <property type="project" value="UniProtKB-EC"/>
</dbReference>
<dbReference type="GO" id="GO:0003700">
    <property type="term" value="F:DNA-binding transcription factor activity"/>
    <property type="evidence" value="ECO:0007669"/>
    <property type="project" value="InterPro"/>
</dbReference>
<comment type="catalytic activity">
    <reaction evidence="9">
        <text>a 6-O-methyl-2'-deoxyguanosine in DNA + L-cysteinyl-[protein] = S-methyl-L-cysteinyl-[protein] + a 2'-deoxyguanosine in DNA</text>
        <dbReference type="Rhea" id="RHEA:24000"/>
        <dbReference type="Rhea" id="RHEA-COMP:10131"/>
        <dbReference type="Rhea" id="RHEA-COMP:10132"/>
        <dbReference type="Rhea" id="RHEA-COMP:11367"/>
        <dbReference type="Rhea" id="RHEA-COMP:11368"/>
        <dbReference type="ChEBI" id="CHEBI:29950"/>
        <dbReference type="ChEBI" id="CHEBI:82612"/>
        <dbReference type="ChEBI" id="CHEBI:85445"/>
        <dbReference type="ChEBI" id="CHEBI:85448"/>
        <dbReference type="EC" id="2.1.1.63"/>
    </reaction>
</comment>
<dbReference type="FunFam" id="1.10.10.10:FF:000410">
    <property type="entry name" value="ADA regulatory protein, putative"/>
    <property type="match status" value="1"/>
</dbReference>
<dbReference type="GO" id="GO:0032259">
    <property type="term" value="P:methylation"/>
    <property type="evidence" value="ECO:0007669"/>
    <property type="project" value="UniProtKB-KW"/>
</dbReference>
<reference evidence="13 14" key="1">
    <citation type="journal article" date="2014" name="Nature">
        <title>Sequential evolution of bacterial morphology by co-option of a developmental regulator.</title>
        <authorList>
            <person name="Jiang C."/>
            <person name="Brown P.J."/>
            <person name="Ducret A."/>
            <person name="Brun Y.V."/>
        </authorList>
    </citation>
    <scope>NUCLEOTIDE SEQUENCE [LARGE SCALE GENOMIC DNA]</scope>
    <source>
        <strain evidence="13 14">DSM 16100</strain>
    </source>
</reference>
<dbReference type="Proteomes" id="UP000017837">
    <property type="component" value="Unassembled WGS sequence"/>
</dbReference>
<dbReference type="PANTHER" id="PTHR10815">
    <property type="entry name" value="METHYLATED-DNA--PROTEIN-CYSTEINE METHYLTRANSFERASE"/>
    <property type="match status" value="1"/>
</dbReference>
<comment type="catalytic activity">
    <reaction evidence="1">
        <text>a 4-O-methyl-thymidine in DNA + L-cysteinyl-[protein] = a thymidine in DNA + S-methyl-L-cysteinyl-[protein]</text>
        <dbReference type="Rhea" id="RHEA:53428"/>
        <dbReference type="Rhea" id="RHEA-COMP:10131"/>
        <dbReference type="Rhea" id="RHEA-COMP:10132"/>
        <dbReference type="Rhea" id="RHEA-COMP:13555"/>
        <dbReference type="Rhea" id="RHEA-COMP:13556"/>
        <dbReference type="ChEBI" id="CHEBI:29950"/>
        <dbReference type="ChEBI" id="CHEBI:82612"/>
        <dbReference type="ChEBI" id="CHEBI:137386"/>
        <dbReference type="ChEBI" id="CHEBI:137387"/>
        <dbReference type="EC" id="2.1.1.63"/>
    </reaction>
</comment>
<comment type="caution">
    <text evidence="13">The sequence shown here is derived from an EMBL/GenBank/DDBJ whole genome shotgun (WGS) entry which is preliminary data.</text>
</comment>
<evidence type="ECO:0000256" key="9">
    <source>
        <dbReference type="ARBA" id="ARBA00049348"/>
    </source>
</evidence>
<dbReference type="CDD" id="cd06445">
    <property type="entry name" value="ATase"/>
    <property type="match status" value="1"/>
</dbReference>
<organism evidence="13 14">
    <name type="scientific">Asticcacaulis benevestitus DSM 16100 = ATCC BAA-896</name>
    <dbReference type="NCBI Taxonomy" id="1121022"/>
    <lineage>
        <taxon>Bacteria</taxon>
        <taxon>Pseudomonadati</taxon>
        <taxon>Pseudomonadota</taxon>
        <taxon>Alphaproteobacteria</taxon>
        <taxon>Caulobacterales</taxon>
        <taxon>Caulobacteraceae</taxon>
        <taxon>Asticcacaulis</taxon>
    </lineage>
</organism>
<dbReference type="PROSITE" id="PS01124">
    <property type="entry name" value="HTH_ARAC_FAMILY_2"/>
    <property type="match status" value="1"/>
</dbReference>
<evidence type="ECO:0000256" key="11">
    <source>
        <dbReference type="PIRSR" id="PIRSR000409-3"/>
    </source>
</evidence>
<feature type="active site" description="Nucleophile; methyl group acceptor from either O6-methylguanine or O4-methylthymine" evidence="10">
    <location>
        <position position="322"/>
    </location>
</feature>
<feature type="binding site" evidence="11">
    <location>
        <position position="71"/>
    </location>
    <ligand>
        <name>Zn(2+)</name>
        <dbReference type="ChEBI" id="CHEBI:29105"/>
    </ligand>
</feature>
<dbReference type="GO" id="GO:0006281">
    <property type="term" value="P:DNA repair"/>
    <property type="evidence" value="ECO:0007669"/>
    <property type="project" value="UniProtKB-KW"/>
</dbReference>
<dbReference type="Pfam" id="PF01035">
    <property type="entry name" value="DNA_binding_1"/>
    <property type="match status" value="1"/>
</dbReference>
<keyword evidence="8" id="KW-0234">DNA repair</keyword>
<keyword evidence="14" id="KW-1185">Reference proteome</keyword>
<accession>V4Q1E0</accession>
<evidence type="ECO:0000256" key="1">
    <source>
        <dbReference type="ARBA" id="ARBA00001286"/>
    </source>
</evidence>
<keyword evidence="5" id="KW-0805">Transcription regulation</keyword>
<protein>
    <recommendedName>
        <fullName evidence="12">HTH araC/xylS-type domain-containing protein</fullName>
    </recommendedName>
</protein>
<dbReference type="SUPFAM" id="SSF53155">
    <property type="entry name" value="Methylated DNA-protein cysteine methyltransferase domain"/>
    <property type="match status" value="1"/>
</dbReference>
<dbReference type="eggNOG" id="COG2169">
    <property type="taxonomic scope" value="Bacteria"/>
</dbReference>
<dbReference type="InterPro" id="IPR004026">
    <property type="entry name" value="Ada_DNA_repair_Zn-bd"/>
</dbReference>
<feature type="binding site" evidence="11">
    <location>
        <position position="74"/>
    </location>
    <ligand>
        <name>Zn(2+)</name>
        <dbReference type="ChEBI" id="CHEBI:29105"/>
    </ligand>
</feature>
<dbReference type="InterPro" id="IPR036217">
    <property type="entry name" value="MethylDNA_cys_MeTrfase_DNAb"/>
</dbReference>
<keyword evidence="11" id="KW-0862">Zinc</keyword>
<dbReference type="NCBIfam" id="TIGR00589">
    <property type="entry name" value="ogt"/>
    <property type="match status" value="1"/>
</dbReference>
<dbReference type="Pfam" id="PF12833">
    <property type="entry name" value="HTH_18"/>
    <property type="match status" value="1"/>
</dbReference>
<dbReference type="NCBIfam" id="NF011964">
    <property type="entry name" value="PRK15435.1"/>
    <property type="match status" value="1"/>
</dbReference>
<dbReference type="InterPro" id="IPR035451">
    <property type="entry name" value="Ada-like_dom_sf"/>
</dbReference>
<dbReference type="OrthoDB" id="9802228at2"/>
<name>V4Q1E0_9CAUL</name>
<sequence length="357" mass="38672">MPDLMPDTATSTEIDPRFQTLSRREPGDFVYSVRTTGVYCRPTCPSRLPKPENVSFHASCEAAEVVGFRACLRCKPRDASTQAKQAEMIVTVCRFIEGAEDTPSLDEMAARADLSPHHFHRLFKASTGLTPKAYGDAHRAQRVRQSLSAGEAVTAALYEAGYGSSGRFYERSNAILGMTPTEFQTGGAGDIRFAIGQCSLGVILVAQSYKGICAITLGDEAEALARDLQDRFPKANLIGADADFERHMAQVVGMIDQQQALDLPLDIRGTAFQQRVWQALRAIPSGQTRSYAEIAEAIGAPKAVRAVAGACAANALAIAIPCHRVVRTDGALSGYRWGVERKRALLLKEGQKGMKHV</sequence>
<dbReference type="Gene3D" id="1.10.10.10">
    <property type="entry name" value="Winged helix-like DNA-binding domain superfamily/Winged helix DNA-binding domain"/>
    <property type="match status" value="1"/>
</dbReference>
<dbReference type="Gene3D" id="3.30.160.70">
    <property type="entry name" value="Methylated DNA-protein cysteine methyltransferase domain"/>
    <property type="match status" value="1"/>
</dbReference>
<dbReference type="SUPFAM" id="SSF46767">
    <property type="entry name" value="Methylated DNA-protein cysteine methyltransferase, C-terminal domain"/>
    <property type="match status" value="1"/>
</dbReference>
<evidence type="ECO:0000256" key="3">
    <source>
        <dbReference type="ARBA" id="ARBA00022679"/>
    </source>
</evidence>
<dbReference type="Pfam" id="PF02805">
    <property type="entry name" value="Ada_Zn_binding"/>
    <property type="match status" value="1"/>
</dbReference>
<dbReference type="GO" id="GO:0043565">
    <property type="term" value="F:sequence-specific DNA binding"/>
    <property type="evidence" value="ECO:0007669"/>
    <property type="project" value="InterPro"/>
</dbReference>
<keyword evidence="7" id="KW-0804">Transcription</keyword>
<evidence type="ECO:0000313" key="14">
    <source>
        <dbReference type="Proteomes" id="UP000017837"/>
    </source>
</evidence>
<dbReference type="SMART" id="SM00342">
    <property type="entry name" value="HTH_ARAC"/>
    <property type="match status" value="1"/>
</dbReference>
<evidence type="ECO:0000256" key="10">
    <source>
        <dbReference type="PIRSR" id="PIRSR000409-1"/>
    </source>
</evidence>
<feature type="binding site" evidence="11">
    <location>
        <position position="40"/>
    </location>
    <ligand>
        <name>Zn(2+)</name>
        <dbReference type="ChEBI" id="CHEBI:29105"/>
    </ligand>
</feature>
<dbReference type="PROSITE" id="PS00374">
    <property type="entry name" value="MGMT"/>
    <property type="match status" value="1"/>
</dbReference>
<dbReference type="InterPro" id="IPR001497">
    <property type="entry name" value="MethylDNA_cys_MeTrfase_AS"/>
</dbReference>
<evidence type="ECO:0000256" key="5">
    <source>
        <dbReference type="ARBA" id="ARBA00023015"/>
    </source>
</evidence>
<dbReference type="RefSeq" id="WP_018082185.1">
    <property type="nucleotide sequence ID" value="NZ_AQWM01000011.1"/>
</dbReference>
<dbReference type="InterPro" id="IPR018060">
    <property type="entry name" value="HTH_AraC"/>
</dbReference>
<evidence type="ECO:0000256" key="6">
    <source>
        <dbReference type="ARBA" id="ARBA00023159"/>
    </source>
</evidence>
<evidence type="ECO:0000259" key="12">
    <source>
        <dbReference type="PROSITE" id="PS01124"/>
    </source>
</evidence>
<evidence type="ECO:0000256" key="8">
    <source>
        <dbReference type="ARBA" id="ARBA00023204"/>
    </source>
</evidence>
<dbReference type="InterPro" id="IPR036631">
    <property type="entry name" value="MGMT_N_sf"/>
</dbReference>
<evidence type="ECO:0000313" key="13">
    <source>
        <dbReference type="EMBL" id="ESQ94461.1"/>
    </source>
</evidence>
<dbReference type="STRING" id="1121022.GCA_000376105_02518"/>
<dbReference type="AlphaFoldDB" id="V4Q1E0"/>
<gene>
    <name evidence="13" type="ORF">ABENE_01175</name>
</gene>
<evidence type="ECO:0000256" key="2">
    <source>
        <dbReference type="ARBA" id="ARBA00022603"/>
    </source>
</evidence>
<evidence type="ECO:0000256" key="4">
    <source>
        <dbReference type="ARBA" id="ARBA00022763"/>
    </source>
</evidence>
<dbReference type="SUPFAM" id="SSF46689">
    <property type="entry name" value="Homeodomain-like"/>
    <property type="match status" value="1"/>
</dbReference>
<keyword evidence="3" id="KW-0808">Transferase</keyword>
<dbReference type="InterPro" id="IPR036388">
    <property type="entry name" value="WH-like_DNA-bd_sf"/>
</dbReference>
<dbReference type="PANTHER" id="PTHR10815:SF14">
    <property type="entry name" value="BIFUNCTIONAL TRANSCRIPTIONAL ACTIVATOR_DNA REPAIR ENZYME ADA"/>
    <property type="match status" value="1"/>
</dbReference>
<dbReference type="InterPro" id="IPR014048">
    <property type="entry name" value="MethylDNA_cys_MeTrfase_DNA-bd"/>
</dbReference>
<dbReference type="PIRSF" id="PIRSF000409">
    <property type="entry name" value="Ada"/>
    <property type="match status" value="1"/>
</dbReference>
<feature type="binding site" evidence="11">
    <location>
        <position position="44"/>
    </location>
    <ligand>
        <name>Zn(2+)</name>
        <dbReference type="ChEBI" id="CHEBI:29105"/>
    </ligand>
</feature>
<dbReference type="PATRIC" id="fig|1121022.4.peg.231"/>
<dbReference type="InterPro" id="IPR016221">
    <property type="entry name" value="Bifunct_regulatory_prot_Ada"/>
</dbReference>
<evidence type="ECO:0000256" key="7">
    <source>
        <dbReference type="ARBA" id="ARBA00023163"/>
    </source>
</evidence>
<proteinExistence type="predicted"/>
<dbReference type="EMBL" id="AWGB01000003">
    <property type="protein sequence ID" value="ESQ94461.1"/>
    <property type="molecule type" value="Genomic_DNA"/>
</dbReference>
<feature type="domain" description="HTH araC/xylS-type" evidence="12">
    <location>
        <begin position="90"/>
        <end position="186"/>
    </location>
</feature>
<dbReference type="eggNOG" id="COG0350">
    <property type="taxonomic scope" value="Bacteria"/>
</dbReference>
<comment type="cofactor">
    <cofactor evidence="11">
        <name>Zn(2+)</name>
        <dbReference type="ChEBI" id="CHEBI:29105"/>
    </cofactor>
    <text evidence="11">Binds 1 zinc ion per subunit.</text>
</comment>
<keyword evidence="4" id="KW-0227">DNA damage</keyword>
<dbReference type="GO" id="GO:0008270">
    <property type="term" value="F:zinc ion binding"/>
    <property type="evidence" value="ECO:0007669"/>
    <property type="project" value="InterPro"/>
</dbReference>
<feature type="active site" description="Nucleophile; methyl group acceptor from methylphosphotriester" evidence="10">
    <location>
        <position position="40"/>
    </location>
</feature>
<keyword evidence="11" id="KW-0479">Metal-binding</keyword>
<dbReference type="InterPro" id="IPR009057">
    <property type="entry name" value="Homeodomain-like_sf"/>
</dbReference>
<keyword evidence="6" id="KW-0010">Activator</keyword>
<keyword evidence="2" id="KW-0489">Methyltransferase</keyword>